<organism evidence="1 2">
    <name type="scientific">Christiangramia lutea</name>
    <dbReference type="NCBI Taxonomy" id="1607951"/>
    <lineage>
        <taxon>Bacteria</taxon>
        <taxon>Pseudomonadati</taxon>
        <taxon>Bacteroidota</taxon>
        <taxon>Flavobacteriia</taxon>
        <taxon>Flavobacteriales</taxon>
        <taxon>Flavobacteriaceae</taxon>
        <taxon>Christiangramia</taxon>
    </lineage>
</organism>
<evidence type="ECO:0000313" key="2">
    <source>
        <dbReference type="Proteomes" id="UP001139226"/>
    </source>
</evidence>
<dbReference type="Proteomes" id="UP001139226">
    <property type="component" value="Unassembled WGS sequence"/>
</dbReference>
<gene>
    <name evidence="1" type="ORF">ML462_11865</name>
</gene>
<comment type="caution">
    <text evidence="1">The sequence shown here is derived from an EMBL/GenBank/DDBJ whole genome shotgun (WGS) entry which is preliminary data.</text>
</comment>
<sequence>MNNTATHKYFMVLNTFFNDIDLFNNIYLNFSPQLYHLIQDDLNGIYSVSFIVLGKRDFPFSLTSILNEAIKTEILPEDDFV</sequence>
<dbReference type="AlphaFoldDB" id="A0A9X1V7K4"/>
<name>A0A9X1V7K4_9FLAO</name>
<evidence type="ECO:0000313" key="1">
    <source>
        <dbReference type="EMBL" id="MCH4823868.1"/>
    </source>
</evidence>
<keyword evidence="2" id="KW-1185">Reference proteome</keyword>
<proteinExistence type="predicted"/>
<protein>
    <submittedName>
        <fullName evidence="1">Uncharacterized protein</fullName>
    </submittedName>
</protein>
<accession>A0A9X1V7K4</accession>
<reference evidence="1" key="1">
    <citation type="submission" date="2022-03" db="EMBL/GenBank/DDBJ databases">
        <title>Gramella crocea sp. nov., isolated from activated sludge of a seafood processing plant.</title>
        <authorList>
            <person name="Zhang X."/>
        </authorList>
    </citation>
    <scope>NUCLEOTIDE SEQUENCE</scope>
    <source>
        <strain evidence="1">YJ019</strain>
    </source>
</reference>
<dbReference type="EMBL" id="JAKVTV010000003">
    <property type="protein sequence ID" value="MCH4823868.1"/>
    <property type="molecule type" value="Genomic_DNA"/>
</dbReference>